<evidence type="ECO:0000256" key="3">
    <source>
        <dbReference type="ARBA" id="ARBA00023125"/>
    </source>
</evidence>
<keyword evidence="4" id="KW-0804">Transcription</keyword>
<evidence type="ECO:0000256" key="6">
    <source>
        <dbReference type="PIRSR" id="PIRSR602481-2"/>
    </source>
</evidence>
<comment type="cofactor">
    <cofactor evidence="5">
        <name>Zn(2+)</name>
        <dbReference type="ChEBI" id="CHEBI:29105"/>
    </cofactor>
    <text evidence="5">Binds 1 zinc ion per subunit.</text>
</comment>
<keyword evidence="1" id="KW-0678">Repressor</keyword>
<sequence length="71" mass="8325">NLLTELFIEGRKTMYEIDKGYHVHLICSKCGRVDDFFMGSEDLIEFFSTYIDNKITLVTANIYYICNNCIQ</sequence>
<protein>
    <recommendedName>
        <fullName evidence="9">Transcriptional repressor</fullName>
    </recommendedName>
</protein>
<evidence type="ECO:0000313" key="8">
    <source>
        <dbReference type="Proteomes" id="UP000262325"/>
    </source>
</evidence>
<feature type="binding site" evidence="6">
    <location>
        <position position="41"/>
    </location>
    <ligand>
        <name>Fe cation</name>
        <dbReference type="ChEBI" id="CHEBI:24875"/>
    </ligand>
</feature>
<dbReference type="EMBL" id="DPPF01000179">
    <property type="protein sequence ID" value="HCW93737.1"/>
    <property type="molecule type" value="Genomic_DNA"/>
</dbReference>
<dbReference type="Proteomes" id="UP000262325">
    <property type="component" value="Unassembled WGS sequence"/>
</dbReference>
<keyword evidence="3" id="KW-0238">DNA-binding</keyword>
<feature type="binding site" evidence="5">
    <location>
        <position position="30"/>
    </location>
    <ligand>
        <name>Zn(2+)</name>
        <dbReference type="ChEBI" id="CHEBI:29105"/>
    </ligand>
</feature>
<name>A0A3D5QD38_FLESI</name>
<evidence type="ECO:0000313" key="7">
    <source>
        <dbReference type="EMBL" id="HCW93737.1"/>
    </source>
</evidence>
<organism evidence="7 8">
    <name type="scientific">Flexistipes sinusarabici</name>
    <dbReference type="NCBI Taxonomy" id="2352"/>
    <lineage>
        <taxon>Bacteria</taxon>
        <taxon>Pseudomonadati</taxon>
        <taxon>Deferribacterota</taxon>
        <taxon>Deferribacteres</taxon>
        <taxon>Deferribacterales</taxon>
        <taxon>Flexistipitaceae</taxon>
        <taxon>Flexistipes</taxon>
    </lineage>
</organism>
<keyword evidence="5" id="KW-0862">Zinc</keyword>
<evidence type="ECO:0000256" key="1">
    <source>
        <dbReference type="ARBA" id="ARBA00022491"/>
    </source>
</evidence>
<dbReference type="GO" id="GO:0003677">
    <property type="term" value="F:DNA binding"/>
    <property type="evidence" value="ECO:0007669"/>
    <property type="project" value="UniProtKB-KW"/>
</dbReference>
<proteinExistence type="predicted"/>
<gene>
    <name evidence="7" type="ORF">DHM44_08650</name>
</gene>
<feature type="binding site" evidence="5">
    <location>
        <position position="27"/>
    </location>
    <ligand>
        <name>Zn(2+)</name>
        <dbReference type="ChEBI" id="CHEBI:29105"/>
    </ligand>
</feature>
<accession>A0A3D5QD38</accession>
<evidence type="ECO:0008006" key="9">
    <source>
        <dbReference type="Google" id="ProtNLM"/>
    </source>
</evidence>
<dbReference type="GO" id="GO:0046872">
    <property type="term" value="F:metal ion binding"/>
    <property type="evidence" value="ECO:0007669"/>
    <property type="project" value="UniProtKB-KW"/>
</dbReference>
<evidence type="ECO:0000256" key="4">
    <source>
        <dbReference type="ARBA" id="ARBA00023163"/>
    </source>
</evidence>
<evidence type="ECO:0000256" key="5">
    <source>
        <dbReference type="PIRSR" id="PIRSR602481-1"/>
    </source>
</evidence>
<dbReference type="SUPFAM" id="SSF46785">
    <property type="entry name" value="Winged helix' DNA-binding domain"/>
    <property type="match status" value="1"/>
</dbReference>
<dbReference type="AlphaFoldDB" id="A0A3D5QD38"/>
<reference evidence="7 8" key="1">
    <citation type="journal article" date="2018" name="Nat. Biotechnol.">
        <title>A standardized bacterial taxonomy based on genome phylogeny substantially revises the tree of life.</title>
        <authorList>
            <person name="Parks D.H."/>
            <person name="Chuvochina M."/>
            <person name="Waite D.W."/>
            <person name="Rinke C."/>
            <person name="Skarshewski A."/>
            <person name="Chaumeil P.A."/>
            <person name="Hugenholtz P."/>
        </authorList>
    </citation>
    <scope>NUCLEOTIDE SEQUENCE [LARGE SCALE GENOMIC DNA]</scope>
    <source>
        <strain evidence="7">UBA8672</strain>
    </source>
</reference>
<evidence type="ECO:0000256" key="2">
    <source>
        <dbReference type="ARBA" id="ARBA00023015"/>
    </source>
</evidence>
<dbReference type="InterPro" id="IPR043135">
    <property type="entry name" value="Fur_C"/>
</dbReference>
<comment type="caution">
    <text evidence="7">The sequence shown here is derived from an EMBL/GenBank/DDBJ whole genome shotgun (WGS) entry which is preliminary data.</text>
</comment>
<dbReference type="InterPro" id="IPR036390">
    <property type="entry name" value="WH_DNA-bd_sf"/>
</dbReference>
<dbReference type="InterPro" id="IPR002481">
    <property type="entry name" value="FUR"/>
</dbReference>
<dbReference type="Gene3D" id="3.30.1490.190">
    <property type="match status" value="1"/>
</dbReference>
<feature type="binding site" evidence="5">
    <location>
        <position position="69"/>
    </location>
    <ligand>
        <name>Zn(2+)</name>
        <dbReference type="ChEBI" id="CHEBI:29105"/>
    </ligand>
</feature>
<comment type="cofactor">
    <cofactor evidence="6">
        <name>Mn(2+)</name>
        <dbReference type="ChEBI" id="CHEBI:29035"/>
    </cofactor>
    <cofactor evidence="6">
        <name>Fe(2+)</name>
        <dbReference type="ChEBI" id="CHEBI:29033"/>
    </cofactor>
    <text evidence="6">Binds 1 Mn(2+) or Fe(2+) ion per subunit.</text>
</comment>
<keyword evidence="2" id="KW-0805">Transcription regulation</keyword>
<dbReference type="GO" id="GO:0003700">
    <property type="term" value="F:DNA-binding transcription factor activity"/>
    <property type="evidence" value="ECO:0007669"/>
    <property type="project" value="InterPro"/>
</dbReference>
<dbReference type="Pfam" id="PF01475">
    <property type="entry name" value="FUR"/>
    <property type="match status" value="1"/>
</dbReference>
<feature type="non-terminal residue" evidence="7">
    <location>
        <position position="1"/>
    </location>
</feature>
<keyword evidence="5" id="KW-0479">Metal-binding</keyword>
<feature type="binding site" evidence="5">
    <location>
        <position position="66"/>
    </location>
    <ligand>
        <name>Zn(2+)</name>
        <dbReference type="ChEBI" id="CHEBI:29105"/>
    </ligand>
</feature>
<keyword evidence="6" id="KW-0408">Iron</keyword>